<feature type="domain" description="YqgF/RNase H-like" evidence="6">
    <location>
        <begin position="4"/>
        <end position="104"/>
    </location>
</feature>
<protein>
    <recommendedName>
        <fullName evidence="5">Putative pre-16S rRNA nuclease</fullName>
        <ecNumber evidence="5">3.1.-.-</ecNumber>
    </recommendedName>
</protein>
<dbReference type="Proteomes" id="UP000028945">
    <property type="component" value="Chromosome"/>
</dbReference>
<name>A0A077DCE8_9BURK</name>
<evidence type="ECO:0000313" key="7">
    <source>
        <dbReference type="EMBL" id="AIL32279.1"/>
    </source>
</evidence>
<dbReference type="PANTHER" id="PTHR33317">
    <property type="entry name" value="POLYNUCLEOTIDYL TRANSFERASE, RIBONUCLEASE H-LIKE SUPERFAMILY PROTEIN"/>
    <property type="match status" value="1"/>
</dbReference>
<dbReference type="GO" id="GO:0016788">
    <property type="term" value="F:hydrolase activity, acting on ester bonds"/>
    <property type="evidence" value="ECO:0007669"/>
    <property type="project" value="UniProtKB-UniRule"/>
</dbReference>
<dbReference type="KEGG" id="bpsi:IX83_02175"/>
<dbReference type="STRING" id="1072685.IX83_02175"/>
<accession>A0A077DCE8</accession>
<dbReference type="GO" id="GO:0004518">
    <property type="term" value="F:nuclease activity"/>
    <property type="evidence" value="ECO:0007669"/>
    <property type="project" value="UniProtKB-KW"/>
</dbReference>
<dbReference type="HOGENOM" id="CLU_098240_3_2_4"/>
<dbReference type="eggNOG" id="COG0816">
    <property type="taxonomic scope" value="Bacteria"/>
</dbReference>
<dbReference type="RefSeq" id="WP_038498650.1">
    <property type="nucleotide sequence ID" value="NZ_AFWK01000020.1"/>
</dbReference>
<evidence type="ECO:0000256" key="3">
    <source>
        <dbReference type="ARBA" id="ARBA00022722"/>
    </source>
</evidence>
<dbReference type="NCBIfam" id="TIGR00250">
    <property type="entry name" value="RNAse_H_YqgF"/>
    <property type="match status" value="1"/>
</dbReference>
<comment type="subcellular location">
    <subcellularLocation>
        <location evidence="5">Cytoplasm</location>
    </subcellularLocation>
</comment>
<keyword evidence="3 5" id="KW-0540">Nuclease</keyword>
<dbReference type="SMART" id="SM00732">
    <property type="entry name" value="YqgFc"/>
    <property type="match status" value="1"/>
</dbReference>
<dbReference type="InterPro" id="IPR006641">
    <property type="entry name" value="YqgF/RNaseH-like_dom"/>
</dbReference>
<dbReference type="HAMAP" id="MF_00651">
    <property type="entry name" value="Nuclease_YqgF"/>
    <property type="match status" value="1"/>
</dbReference>
<dbReference type="OrthoDB" id="9796140at2"/>
<reference evidence="7 8" key="1">
    <citation type="journal article" date="2014" name="BMC Genomics">
        <title>A genomic perspective on a new bacterial genus and species from the Alcaligenaceae family, Basilea psittacipulmonis.</title>
        <authorList>
            <person name="Whiteson K.L."/>
            <person name="Hernandez D."/>
            <person name="Lazarevic V."/>
            <person name="Gaia N."/>
            <person name="Farinelli L."/>
            <person name="Francois P."/>
            <person name="Pilo P."/>
            <person name="Frey J."/>
            <person name="Schrenzel J."/>
        </authorList>
    </citation>
    <scope>NUCLEOTIDE SEQUENCE [LARGE SCALE GENOMIC DNA]</scope>
    <source>
        <strain evidence="7 8">DSM 24701</strain>
    </source>
</reference>
<keyword evidence="8" id="KW-1185">Reference proteome</keyword>
<proteinExistence type="inferred from homology"/>
<dbReference type="SUPFAM" id="SSF53098">
    <property type="entry name" value="Ribonuclease H-like"/>
    <property type="match status" value="1"/>
</dbReference>
<organism evidence="7 8">
    <name type="scientific">Basilea psittacipulmonis DSM 24701</name>
    <dbReference type="NCBI Taxonomy" id="1072685"/>
    <lineage>
        <taxon>Bacteria</taxon>
        <taxon>Pseudomonadati</taxon>
        <taxon>Pseudomonadota</taxon>
        <taxon>Betaproteobacteria</taxon>
        <taxon>Burkholderiales</taxon>
        <taxon>Alcaligenaceae</taxon>
        <taxon>Basilea</taxon>
    </lineage>
</organism>
<gene>
    <name evidence="7" type="ORF">IX83_02175</name>
</gene>
<dbReference type="EMBL" id="CP009238">
    <property type="protein sequence ID" value="AIL32279.1"/>
    <property type="molecule type" value="Genomic_DNA"/>
</dbReference>
<evidence type="ECO:0000313" key="8">
    <source>
        <dbReference type="Proteomes" id="UP000028945"/>
    </source>
</evidence>
<dbReference type="InterPro" id="IPR037027">
    <property type="entry name" value="YqgF/RNaseH-like_dom_sf"/>
</dbReference>
<dbReference type="Pfam" id="PF03652">
    <property type="entry name" value="RuvX"/>
    <property type="match status" value="1"/>
</dbReference>
<dbReference type="GO" id="GO:0000967">
    <property type="term" value="P:rRNA 5'-end processing"/>
    <property type="evidence" value="ECO:0007669"/>
    <property type="project" value="UniProtKB-UniRule"/>
</dbReference>
<dbReference type="InterPro" id="IPR005227">
    <property type="entry name" value="YqgF"/>
</dbReference>
<comment type="similarity">
    <text evidence="5">Belongs to the YqgF HJR family.</text>
</comment>
<evidence type="ECO:0000256" key="1">
    <source>
        <dbReference type="ARBA" id="ARBA00022490"/>
    </source>
</evidence>
<dbReference type="EC" id="3.1.-.-" evidence="5"/>
<evidence type="ECO:0000256" key="2">
    <source>
        <dbReference type="ARBA" id="ARBA00022517"/>
    </source>
</evidence>
<evidence type="ECO:0000256" key="5">
    <source>
        <dbReference type="HAMAP-Rule" id="MF_00651"/>
    </source>
</evidence>
<comment type="function">
    <text evidence="5">Could be a nuclease involved in processing of the 5'-end of pre-16S rRNA.</text>
</comment>
<dbReference type="Gene3D" id="3.30.420.140">
    <property type="entry name" value="YqgF/RNase H-like domain"/>
    <property type="match status" value="1"/>
</dbReference>
<dbReference type="AlphaFoldDB" id="A0A077DCE8"/>
<dbReference type="GO" id="GO:0005829">
    <property type="term" value="C:cytosol"/>
    <property type="evidence" value="ECO:0007669"/>
    <property type="project" value="TreeGrafter"/>
</dbReference>
<evidence type="ECO:0000256" key="4">
    <source>
        <dbReference type="ARBA" id="ARBA00022801"/>
    </source>
</evidence>
<keyword evidence="4 5" id="KW-0378">Hydrolase</keyword>
<evidence type="ECO:0000259" key="6">
    <source>
        <dbReference type="SMART" id="SM00732"/>
    </source>
</evidence>
<dbReference type="InterPro" id="IPR012337">
    <property type="entry name" value="RNaseH-like_sf"/>
</dbReference>
<sequence length="129" mass="14617">MSEKIYLCFDYGLKKVGVALGNDISKSARPLGIIYEEEKAKRFQKIECLIKEWQPDELVVGLPLTTEGDEQASSKLSRRFANQLQARFHLPVSLQDERGTSMQAQEIVKNEDDDAVAASLILTRFLEKK</sequence>
<dbReference type="CDD" id="cd16964">
    <property type="entry name" value="YqgF"/>
    <property type="match status" value="1"/>
</dbReference>
<keyword evidence="1 5" id="KW-0963">Cytoplasm</keyword>
<dbReference type="PANTHER" id="PTHR33317:SF4">
    <property type="entry name" value="POLYNUCLEOTIDYL TRANSFERASE, RIBONUCLEASE H-LIKE SUPERFAMILY PROTEIN"/>
    <property type="match status" value="1"/>
</dbReference>
<keyword evidence="2 5" id="KW-0690">Ribosome biogenesis</keyword>